<dbReference type="CDD" id="cd17923">
    <property type="entry name" value="DEXHc_Hrq1-like"/>
    <property type="match status" value="1"/>
</dbReference>
<dbReference type="InterPro" id="IPR002711">
    <property type="entry name" value="HNH"/>
</dbReference>
<evidence type="ECO:0000256" key="1">
    <source>
        <dbReference type="ARBA" id="ARBA00022741"/>
    </source>
</evidence>
<dbReference type="Pfam" id="PF09369">
    <property type="entry name" value="MZB"/>
    <property type="match status" value="1"/>
</dbReference>
<dbReference type="InterPro" id="IPR014001">
    <property type="entry name" value="Helicase_ATP-bd"/>
</dbReference>
<dbReference type="InterPro" id="IPR003615">
    <property type="entry name" value="HNH_nuc"/>
</dbReference>
<dbReference type="PANTHER" id="PTHR47957">
    <property type="entry name" value="ATP-DEPENDENT HELICASE HRQ1"/>
    <property type="match status" value="1"/>
</dbReference>
<dbReference type="SUPFAM" id="SSF52540">
    <property type="entry name" value="P-loop containing nucleoside triphosphate hydrolases"/>
    <property type="match status" value="1"/>
</dbReference>
<proteinExistence type="predicted"/>
<dbReference type="InterPro" id="IPR027417">
    <property type="entry name" value="P-loop_NTPase"/>
</dbReference>
<evidence type="ECO:0000259" key="3">
    <source>
        <dbReference type="PROSITE" id="PS51192"/>
    </source>
</evidence>
<dbReference type="Pfam" id="PF01844">
    <property type="entry name" value="HNH"/>
    <property type="match status" value="1"/>
</dbReference>
<dbReference type="PROSITE" id="PS51192">
    <property type="entry name" value="HELICASE_ATP_BIND_1"/>
    <property type="match status" value="1"/>
</dbReference>
<organism evidence="5 6">
    <name type="scientific">Thermanaerothrix solaris</name>
    <dbReference type="NCBI Taxonomy" id="3058434"/>
    <lineage>
        <taxon>Bacteria</taxon>
        <taxon>Bacillati</taxon>
        <taxon>Chloroflexota</taxon>
        <taxon>Anaerolineae</taxon>
        <taxon>Anaerolineales</taxon>
        <taxon>Anaerolineaceae</taxon>
        <taxon>Thermanaerothrix</taxon>
    </lineage>
</organism>
<dbReference type="Proteomes" id="UP001254165">
    <property type="component" value="Unassembled WGS sequence"/>
</dbReference>
<feature type="domain" description="Helicase ATP-binding" evidence="3">
    <location>
        <begin position="67"/>
        <end position="255"/>
    </location>
</feature>
<keyword evidence="1" id="KW-0547">Nucleotide-binding</keyword>
<dbReference type="SMART" id="SM00487">
    <property type="entry name" value="DEXDc"/>
    <property type="match status" value="1"/>
</dbReference>
<gene>
    <name evidence="5" type="ORF">QYE77_02205</name>
</gene>
<dbReference type="Gene3D" id="1.10.30.50">
    <property type="match status" value="1"/>
</dbReference>
<keyword evidence="6" id="KW-1185">Reference proteome</keyword>
<dbReference type="Gene3D" id="3.40.50.300">
    <property type="entry name" value="P-loop containing nucleotide triphosphate hydrolases"/>
    <property type="match status" value="2"/>
</dbReference>
<dbReference type="RefSeq" id="WP_315623712.1">
    <property type="nucleotide sequence ID" value="NZ_JAUHMF010000001.1"/>
</dbReference>
<evidence type="ECO:0000259" key="4">
    <source>
        <dbReference type="PROSITE" id="PS51194"/>
    </source>
</evidence>
<protein>
    <submittedName>
        <fullName evidence="5">DEAD/DEAH box helicase</fullName>
    </submittedName>
</protein>
<sequence length="850" mass="96377">MPISKLHALIEAWLSHPRYSEGIRFRVTLPAQPGQAHPVPPTIPNTLRQALEKLGIYNLYLHQISAWQSALSGEHIMIAAGVGSGKSLCYHLPVLHSWLETPNATALYLFPTKALAYDQYQFLQTFLDALPFSPTERKSFKKHIVTYDGDSTPSQRKRSREIARLLLTNPDMLHYGILPYHPYWQEFLANLKYIILDEAHLYRGAFGSHVANLIRRLKRIAALYGANPRFLMTSGTIGNPLELAQTLIEAPVTLISNDTAPKPERHLLFYNPPFENEVTGIRRDATDEVLALAQELLDHNVQTLVFLNSRRGVEIALRTLRESLPNTEGIEAYRSGYLPQDRRWIEQSLREQTNRLVFTTNALELGVDIGGVEAIIMIGYPGSVTAYTQRIGRAGRKGQPALGLLIASDNPLDQYIIHHPEHVLERLPEKVILNPDNPVILYQHLKCASYEKPFEAGESFGALTWETIEPYINVLAHQGILRSSFNRFTWLDKTQPHRETSLRGSAHSTIKLHVQAAPTTSLLGEVDYESAYWMVHPGAIYLHRGDVYGVETLDLESGKASLKPTHSDYYTEPLLETQVTAYKAWESQDFSWGTHACGELHLTTWLKGFKKRSWDDHTVLEQVSLDFPPLTLETTGYWLSLNSRTVKQLVDQGLWTNTPNNYGPNWEQQRQLARARDHYTCQQCGARENGNAFHVHHRVPFRRFSSPEEANHLENLITLCPRCHRRLEKAVWIRSGLSAVRHLLHHLAPLFVLCDHHDLGSFMEPRSKLSHNQPTLVFYDTFQGGLGYALQFFDRHKDWFESAFEVITHCTCQNGCPSCVGPAPEQGSGGKEEAKAILRAILEVKPAFHG</sequence>
<keyword evidence="5" id="KW-0347">Helicase</keyword>
<dbReference type="CDD" id="cd18797">
    <property type="entry name" value="SF2_C_Hrq"/>
    <property type="match status" value="1"/>
</dbReference>
<name>A0ABU3NM60_9CHLR</name>
<accession>A0ABU3NM60</accession>
<dbReference type="InterPro" id="IPR001650">
    <property type="entry name" value="Helicase_C-like"/>
</dbReference>
<dbReference type="PANTHER" id="PTHR47957:SF3">
    <property type="entry name" value="ATP-DEPENDENT HELICASE HRQ1"/>
    <property type="match status" value="1"/>
</dbReference>
<dbReference type="EMBL" id="JAUHMF010000001">
    <property type="protein sequence ID" value="MDT8897062.1"/>
    <property type="molecule type" value="Genomic_DNA"/>
</dbReference>
<dbReference type="PROSITE" id="PS51194">
    <property type="entry name" value="HELICASE_CTER"/>
    <property type="match status" value="1"/>
</dbReference>
<keyword evidence="2" id="KW-0067">ATP-binding</keyword>
<dbReference type="InterPro" id="IPR018973">
    <property type="entry name" value="MZB"/>
</dbReference>
<dbReference type="Pfam" id="PF00271">
    <property type="entry name" value="Helicase_C"/>
    <property type="match status" value="1"/>
</dbReference>
<dbReference type="GO" id="GO:0004386">
    <property type="term" value="F:helicase activity"/>
    <property type="evidence" value="ECO:0007669"/>
    <property type="project" value="UniProtKB-KW"/>
</dbReference>
<dbReference type="SMART" id="SM00490">
    <property type="entry name" value="HELICc"/>
    <property type="match status" value="1"/>
</dbReference>
<reference evidence="5 6" key="1">
    <citation type="submission" date="2023-07" db="EMBL/GenBank/DDBJ databases">
        <title>Novel species of Thermanaerothrix with wide hydrolytic capabilities.</title>
        <authorList>
            <person name="Zayulina K.S."/>
            <person name="Podosokorskaya O.A."/>
            <person name="Elcheninov A.G."/>
        </authorList>
    </citation>
    <scope>NUCLEOTIDE SEQUENCE [LARGE SCALE GENOMIC DNA]</scope>
    <source>
        <strain evidence="5 6">4228-RoL</strain>
    </source>
</reference>
<evidence type="ECO:0000256" key="2">
    <source>
        <dbReference type="ARBA" id="ARBA00022840"/>
    </source>
</evidence>
<dbReference type="Pfam" id="PF00270">
    <property type="entry name" value="DEAD"/>
    <property type="match status" value="1"/>
</dbReference>
<evidence type="ECO:0000313" key="5">
    <source>
        <dbReference type="EMBL" id="MDT8897062.1"/>
    </source>
</evidence>
<feature type="domain" description="Helicase C-terminal" evidence="4">
    <location>
        <begin position="284"/>
        <end position="439"/>
    </location>
</feature>
<dbReference type="InterPro" id="IPR011545">
    <property type="entry name" value="DEAD/DEAH_box_helicase_dom"/>
</dbReference>
<dbReference type="SMART" id="SM00507">
    <property type="entry name" value="HNHc"/>
    <property type="match status" value="1"/>
</dbReference>
<dbReference type="CDD" id="cd00085">
    <property type="entry name" value="HNHc"/>
    <property type="match status" value="1"/>
</dbReference>
<comment type="caution">
    <text evidence="5">The sequence shown here is derived from an EMBL/GenBank/DDBJ whole genome shotgun (WGS) entry which is preliminary data.</text>
</comment>
<keyword evidence="5" id="KW-0378">Hydrolase</keyword>
<evidence type="ECO:0000313" key="6">
    <source>
        <dbReference type="Proteomes" id="UP001254165"/>
    </source>
</evidence>